<sequence>MRRTGEKQEDSPRCGGMADLGSSVQELLNVSGRVASYVRVGERLMFDARIDSGWTRFRGQIRAFFIRKCRNDTIYDTCAGLGRNRRTHQGAEGWQISALQSKNRLTCRGASRRMCVSGSVLCAMYTIDSGWTRFRGQIRDDERLLVEPACGAALAAIYSPVISRLQDQGRLPGGVTSVVVVVCGGNNITLKQLETWKGQLGLT</sequence>
<dbReference type="Gene3D" id="3.40.50.1100">
    <property type="match status" value="1"/>
</dbReference>
<accession>C3ZL74</accession>
<evidence type="ECO:0000256" key="2">
    <source>
        <dbReference type="ARBA" id="ARBA00010869"/>
    </source>
</evidence>
<dbReference type="eggNOG" id="KOG1250">
    <property type="taxonomic scope" value="Eukaryota"/>
</dbReference>
<dbReference type="AlphaFoldDB" id="C3ZL74"/>
<evidence type="ECO:0000256" key="4">
    <source>
        <dbReference type="ARBA" id="ARBA00022898"/>
    </source>
</evidence>
<name>C3ZL74_BRAFL</name>
<proteinExistence type="inferred from homology"/>
<dbReference type="SUPFAM" id="SSF53686">
    <property type="entry name" value="Tryptophan synthase beta subunit-like PLP-dependent enzymes"/>
    <property type="match status" value="1"/>
</dbReference>
<dbReference type="InterPro" id="IPR050147">
    <property type="entry name" value="Ser/Thr_Dehydratase"/>
</dbReference>
<comment type="catalytic activity">
    <reaction evidence="6">
        <text>L-serine = pyruvate + NH4(+)</text>
        <dbReference type="Rhea" id="RHEA:19169"/>
        <dbReference type="ChEBI" id="CHEBI:15361"/>
        <dbReference type="ChEBI" id="CHEBI:28938"/>
        <dbReference type="ChEBI" id="CHEBI:33384"/>
        <dbReference type="EC" id="4.3.1.17"/>
    </reaction>
</comment>
<dbReference type="GO" id="GO:0003941">
    <property type="term" value="F:L-serine ammonia-lyase activity"/>
    <property type="evidence" value="ECO:0007669"/>
    <property type="project" value="UniProtKB-EC"/>
</dbReference>
<dbReference type="PANTHER" id="PTHR48078">
    <property type="entry name" value="THREONINE DEHYDRATASE, MITOCHONDRIAL-RELATED"/>
    <property type="match status" value="1"/>
</dbReference>
<dbReference type="InterPro" id="IPR036052">
    <property type="entry name" value="TrpB-like_PALP_sf"/>
</dbReference>
<dbReference type="InParanoid" id="C3ZL74"/>
<organism>
    <name type="scientific">Branchiostoma floridae</name>
    <name type="common">Florida lancelet</name>
    <name type="synonym">Amphioxus</name>
    <dbReference type="NCBI Taxonomy" id="7739"/>
    <lineage>
        <taxon>Eukaryota</taxon>
        <taxon>Metazoa</taxon>
        <taxon>Chordata</taxon>
        <taxon>Cephalochordata</taxon>
        <taxon>Leptocardii</taxon>
        <taxon>Amphioxiformes</taxon>
        <taxon>Branchiostomatidae</taxon>
        <taxon>Branchiostoma</taxon>
    </lineage>
</organism>
<gene>
    <name evidence="7" type="ORF">BRAFLDRAFT_78159</name>
</gene>
<comment type="cofactor">
    <cofactor evidence="1">
        <name>pyridoxal 5'-phosphate</name>
        <dbReference type="ChEBI" id="CHEBI:597326"/>
    </cofactor>
</comment>
<evidence type="ECO:0000313" key="7">
    <source>
        <dbReference type="EMBL" id="EEN46756.1"/>
    </source>
</evidence>
<evidence type="ECO:0000256" key="5">
    <source>
        <dbReference type="ARBA" id="ARBA00023239"/>
    </source>
</evidence>
<evidence type="ECO:0000256" key="6">
    <source>
        <dbReference type="ARBA" id="ARBA00049406"/>
    </source>
</evidence>
<keyword evidence="5" id="KW-0456">Lyase</keyword>
<comment type="similarity">
    <text evidence="2">Belongs to the serine/threonine dehydratase family.</text>
</comment>
<dbReference type="PANTHER" id="PTHR48078:SF2">
    <property type="entry name" value="CATABOLIC L-SERINE_THREONINE DEHYDRATASE"/>
    <property type="match status" value="1"/>
</dbReference>
<protein>
    <recommendedName>
        <fullName evidence="3">L-serine ammonia-lyase</fullName>
        <ecNumber evidence="3">4.3.1.17</ecNumber>
    </recommendedName>
</protein>
<evidence type="ECO:0000256" key="1">
    <source>
        <dbReference type="ARBA" id="ARBA00001933"/>
    </source>
</evidence>
<dbReference type="EC" id="4.3.1.17" evidence="3"/>
<dbReference type="EMBL" id="GG666640">
    <property type="protein sequence ID" value="EEN46756.1"/>
    <property type="molecule type" value="Genomic_DNA"/>
</dbReference>
<reference evidence="7" key="1">
    <citation type="journal article" date="2008" name="Nature">
        <title>The amphioxus genome and the evolution of the chordate karyotype.</title>
        <authorList>
            <consortium name="US DOE Joint Genome Institute (JGI-PGF)"/>
            <person name="Putnam N.H."/>
            <person name="Butts T."/>
            <person name="Ferrier D.E.K."/>
            <person name="Furlong R.F."/>
            <person name="Hellsten U."/>
            <person name="Kawashima T."/>
            <person name="Robinson-Rechavi M."/>
            <person name="Shoguchi E."/>
            <person name="Terry A."/>
            <person name="Yu J.-K."/>
            <person name="Benito-Gutierrez E.L."/>
            <person name="Dubchak I."/>
            <person name="Garcia-Fernandez J."/>
            <person name="Gibson-Brown J.J."/>
            <person name="Grigoriev I.V."/>
            <person name="Horton A.C."/>
            <person name="de Jong P.J."/>
            <person name="Jurka J."/>
            <person name="Kapitonov V.V."/>
            <person name="Kohara Y."/>
            <person name="Kuroki Y."/>
            <person name="Lindquist E."/>
            <person name="Lucas S."/>
            <person name="Osoegawa K."/>
            <person name="Pennacchio L.A."/>
            <person name="Salamov A.A."/>
            <person name="Satou Y."/>
            <person name="Sauka-Spengler T."/>
            <person name="Schmutz J."/>
            <person name="Shin-I T."/>
            <person name="Toyoda A."/>
            <person name="Bronner-Fraser M."/>
            <person name="Fujiyama A."/>
            <person name="Holland L.Z."/>
            <person name="Holland P.W.H."/>
            <person name="Satoh N."/>
            <person name="Rokhsar D.S."/>
        </authorList>
    </citation>
    <scope>NUCLEOTIDE SEQUENCE [LARGE SCALE GENOMIC DNA]</scope>
    <source>
        <strain evidence="7">S238N-H82</strain>
        <tissue evidence="7">Testes</tissue>
    </source>
</reference>
<dbReference type="STRING" id="7739.C3ZL74"/>
<keyword evidence="4" id="KW-0663">Pyridoxal phosphate</keyword>
<evidence type="ECO:0000256" key="3">
    <source>
        <dbReference type="ARBA" id="ARBA00012093"/>
    </source>
</evidence>